<evidence type="ECO:0000256" key="1">
    <source>
        <dbReference type="ARBA" id="ARBA00000382"/>
    </source>
</evidence>
<dbReference type="RefSeq" id="XP_067819079.1">
    <property type="nucleotide sequence ID" value="XM_067967541.1"/>
</dbReference>
<evidence type="ECO:0000256" key="14">
    <source>
        <dbReference type="SAM" id="SignalP"/>
    </source>
</evidence>
<organism evidence="16 17">
    <name type="scientific">Bremia lactucae</name>
    <name type="common">Lettuce downy mildew</name>
    <dbReference type="NCBI Taxonomy" id="4779"/>
    <lineage>
        <taxon>Eukaryota</taxon>
        <taxon>Sar</taxon>
        <taxon>Stramenopiles</taxon>
        <taxon>Oomycota</taxon>
        <taxon>Peronosporomycetes</taxon>
        <taxon>Peronosporales</taxon>
        <taxon>Peronosporaceae</taxon>
        <taxon>Bremia</taxon>
    </lineage>
</organism>
<keyword evidence="6" id="KW-0472">Membrane</keyword>
<dbReference type="Proteomes" id="UP000294530">
    <property type="component" value="Unassembled WGS sequence"/>
</dbReference>
<dbReference type="InterPro" id="IPR000772">
    <property type="entry name" value="Ricin_B_lectin"/>
</dbReference>
<evidence type="ECO:0000259" key="15">
    <source>
        <dbReference type="SMART" id="SM00458"/>
    </source>
</evidence>
<evidence type="ECO:0000256" key="8">
    <source>
        <dbReference type="ARBA" id="ARBA00023277"/>
    </source>
</evidence>
<sequence>MKFHLSFVLAAFGFVLNGGANALNVVMPGSNYDPYMSDSPGAIDVCKSAADVDADLRALQPYVVTIRTVMNMKCDTKFILQSAKALNVSVYLVLALTTVSPTFEEGKMKLQELMSSEFFSIVSGISVGNNVIHEKILDMSTAIQNLETIQKMLREQNRTLPVTMTEDPETYDNSNLAAMVDTISVSVSPFLDGLGVNQAVSDILRRLQSVRASGQRLNKPVVLVQIGWASGGGEESQNLQATPEAQAAFLSNLHQVCSALKIPYSYYTAFDRRIQGVPEVQHHFGLFQEDRTLKSSIQNLVIPMRTSLHIKNERSNLYLYEFLDGLYMKSVSTDPLETVRSNWYYDTTTQLVRSVGSDKCLALYQYVSGGYPTMATCSPMDGNLKWIYDSNTRLLQHASQNLCLNTDMAMGYSLTVYACAPGNPKQEWIIENI</sequence>
<dbReference type="GeneID" id="94353212"/>
<feature type="domain" description="Ricin B lectin" evidence="15">
    <location>
        <begin position="316"/>
        <end position="431"/>
    </location>
</feature>
<dbReference type="PANTHER" id="PTHR16631">
    <property type="entry name" value="GLUCAN 1,3-BETA-GLUCOSIDASE"/>
    <property type="match status" value="1"/>
</dbReference>
<feature type="chain" id="PRO_5037110398" description="glucan endo-1,3-beta-D-glucosidase" evidence="14">
    <location>
        <begin position="23"/>
        <end position="433"/>
    </location>
</feature>
<dbReference type="SUPFAM" id="SSF50370">
    <property type="entry name" value="Ricin B-like lectins"/>
    <property type="match status" value="1"/>
</dbReference>
<evidence type="ECO:0000256" key="5">
    <source>
        <dbReference type="ARBA" id="ARBA00022801"/>
    </source>
</evidence>
<reference evidence="16 17" key="1">
    <citation type="journal article" date="2021" name="Genome Biol.">
        <title>AFLAP: assembly-free linkage analysis pipeline using k-mers from genome sequencing data.</title>
        <authorList>
            <person name="Fletcher K."/>
            <person name="Zhang L."/>
            <person name="Gil J."/>
            <person name="Han R."/>
            <person name="Cavanaugh K."/>
            <person name="Michelmore R."/>
        </authorList>
    </citation>
    <scope>NUCLEOTIDE SEQUENCE [LARGE SCALE GENOMIC DNA]</scope>
    <source>
        <strain evidence="16 17">SF5</strain>
    </source>
</reference>
<evidence type="ECO:0000256" key="12">
    <source>
        <dbReference type="ARBA" id="ARBA00042373"/>
    </source>
</evidence>
<dbReference type="Pfam" id="PF00652">
    <property type="entry name" value="Ricin_B_lectin"/>
    <property type="match status" value="1"/>
</dbReference>
<keyword evidence="10" id="KW-0624">Polysaccharide degradation</keyword>
<keyword evidence="8" id="KW-0119">Carbohydrate metabolism</keyword>
<evidence type="ECO:0000313" key="16">
    <source>
        <dbReference type="EMBL" id="TDH69580.1"/>
    </source>
</evidence>
<dbReference type="AlphaFoldDB" id="A0A976FMX9"/>
<dbReference type="PANTHER" id="PTHR16631:SF17">
    <property type="entry name" value="GLUCAN ENDO-1,3-BETA-GLUCOSIDASE BTGC"/>
    <property type="match status" value="1"/>
</dbReference>
<dbReference type="InterPro" id="IPR017853">
    <property type="entry name" value="GH"/>
</dbReference>
<comment type="function">
    <text evidence="11">Glucanases play a role in cell expansion during growth, in cell-cell fusion during mating, and in spore release during sporulation. This enzyme may be involved in beta-glucan degradation. Active on laminarin and lichenan.</text>
</comment>
<keyword evidence="7" id="KW-0325">Glycoprotein</keyword>
<name>A0A976FMX9_BRELC</name>
<evidence type="ECO:0000256" key="13">
    <source>
        <dbReference type="ARBA" id="ARBA00043078"/>
    </source>
</evidence>
<keyword evidence="9" id="KW-0961">Cell wall biogenesis/degradation</keyword>
<evidence type="ECO:0000256" key="6">
    <source>
        <dbReference type="ARBA" id="ARBA00023136"/>
    </source>
</evidence>
<dbReference type="InterPro" id="IPR050732">
    <property type="entry name" value="Beta-glucan_modifiers"/>
</dbReference>
<dbReference type="SMART" id="SM00458">
    <property type="entry name" value="RICIN"/>
    <property type="match status" value="1"/>
</dbReference>
<dbReference type="GO" id="GO:0000272">
    <property type="term" value="P:polysaccharide catabolic process"/>
    <property type="evidence" value="ECO:0007669"/>
    <property type="project" value="UniProtKB-KW"/>
</dbReference>
<dbReference type="Gene3D" id="3.20.20.80">
    <property type="entry name" value="Glycosidases"/>
    <property type="match status" value="1"/>
</dbReference>
<dbReference type="EMBL" id="SHOA02000002">
    <property type="protein sequence ID" value="TDH69580.1"/>
    <property type="molecule type" value="Genomic_DNA"/>
</dbReference>
<evidence type="ECO:0000256" key="10">
    <source>
        <dbReference type="ARBA" id="ARBA00023326"/>
    </source>
</evidence>
<evidence type="ECO:0000256" key="7">
    <source>
        <dbReference type="ARBA" id="ARBA00023180"/>
    </source>
</evidence>
<dbReference type="KEGG" id="blac:94353212"/>
<proteinExistence type="predicted"/>
<keyword evidence="5" id="KW-0378">Hydrolase</keyword>
<dbReference type="GO" id="GO:0071555">
    <property type="term" value="P:cell wall organization"/>
    <property type="evidence" value="ECO:0007669"/>
    <property type="project" value="UniProtKB-KW"/>
</dbReference>
<evidence type="ECO:0000256" key="4">
    <source>
        <dbReference type="ARBA" id="ARBA00022475"/>
    </source>
</evidence>
<dbReference type="InterPro" id="IPR035992">
    <property type="entry name" value="Ricin_B-like_lectins"/>
</dbReference>
<dbReference type="SUPFAM" id="SSF51445">
    <property type="entry name" value="(Trans)glycosidases"/>
    <property type="match status" value="1"/>
</dbReference>
<evidence type="ECO:0000313" key="17">
    <source>
        <dbReference type="Proteomes" id="UP000294530"/>
    </source>
</evidence>
<comment type="caution">
    <text evidence="16">The sequence shown here is derived from an EMBL/GenBank/DDBJ whole genome shotgun (WGS) entry which is preliminary data.</text>
</comment>
<comment type="catalytic activity">
    <reaction evidence="1">
        <text>Hydrolysis of (1-&gt;3)-beta-D-glucosidic linkages in (1-&gt;3)-beta-D-glucans.</text>
        <dbReference type="EC" id="3.2.1.39"/>
    </reaction>
</comment>
<comment type="subcellular location">
    <subcellularLocation>
        <location evidence="2">Cell membrane</location>
    </subcellularLocation>
</comment>
<accession>A0A976FMX9</accession>
<dbReference type="OrthoDB" id="941679at2759"/>
<evidence type="ECO:0000256" key="11">
    <source>
        <dbReference type="ARBA" id="ARBA00037649"/>
    </source>
</evidence>
<dbReference type="PROSITE" id="PS50231">
    <property type="entry name" value="RICIN_B_LECTIN"/>
    <property type="match status" value="1"/>
</dbReference>
<keyword evidence="4" id="KW-1003">Cell membrane</keyword>
<dbReference type="EC" id="3.2.1.39" evidence="3"/>
<dbReference type="GO" id="GO:0005886">
    <property type="term" value="C:plasma membrane"/>
    <property type="evidence" value="ECO:0007669"/>
    <property type="project" value="UniProtKB-SubCell"/>
</dbReference>
<feature type="signal peptide" evidence="14">
    <location>
        <begin position="1"/>
        <end position="22"/>
    </location>
</feature>
<dbReference type="GO" id="GO:0042973">
    <property type="term" value="F:glucan endo-1,3-beta-D-glucosidase activity"/>
    <property type="evidence" value="ECO:0007669"/>
    <property type="project" value="UniProtKB-EC"/>
</dbReference>
<protein>
    <recommendedName>
        <fullName evidence="3">glucan endo-1,3-beta-D-glucosidase</fullName>
        <ecNumber evidence="3">3.2.1.39</ecNumber>
    </recommendedName>
    <alternativeName>
        <fullName evidence="13">Endo-1,3-beta-glucanase btgC</fullName>
    </alternativeName>
    <alternativeName>
        <fullName evidence="12">Laminarinase btgC</fullName>
    </alternativeName>
</protein>
<evidence type="ECO:0000256" key="2">
    <source>
        <dbReference type="ARBA" id="ARBA00004236"/>
    </source>
</evidence>
<evidence type="ECO:0000256" key="3">
    <source>
        <dbReference type="ARBA" id="ARBA00012780"/>
    </source>
</evidence>
<gene>
    <name evidence="16" type="ORF">CCR75_009502</name>
</gene>
<keyword evidence="14" id="KW-0732">Signal</keyword>
<dbReference type="Gene3D" id="2.80.10.50">
    <property type="match status" value="1"/>
</dbReference>
<evidence type="ECO:0000256" key="9">
    <source>
        <dbReference type="ARBA" id="ARBA00023316"/>
    </source>
</evidence>
<keyword evidence="17" id="KW-1185">Reference proteome</keyword>